<dbReference type="AlphaFoldDB" id="A0A8K0X3J7"/>
<dbReference type="Gene3D" id="1.10.3730.10">
    <property type="entry name" value="ProC C-terminal domain-like"/>
    <property type="match status" value="1"/>
</dbReference>
<dbReference type="InterPro" id="IPR002213">
    <property type="entry name" value="UDP_glucos_trans"/>
</dbReference>
<evidence type="ECO:0000256" key="1">
    <source>
        <dbReference type="ARBA" id="ARBA00005525"/>
    </source>
</evidence>
<keyword evidence="5" id="KW-0641">Proline biosynthesis</keyword>
<dbReference type="InterPro" id="IPR029036">
    <property type="entry name" value="P5CR_dimer"/>
</dbReference>
<feature type="compositionally biased region" description="Basic and acidic residues" evidence="6">
    <location>
        <begin position="1"/>
        <end position="19"/>
    </location>
</feature>
<keyword evidence="2" id="KW-0808">Transferase</keyword>
<dbReference type="Pfam" id="PF03033">
    <property type="entry name" value="Glyco_transf_28"/>
    <property type="match status" value="1"/>
</dbReference>
<dbReference type="Proteomes" id="UP000813385">
    <property type="component" value="Unassembled WGS sequence"/>
</dbReference>
<dbReference type="InterPro" id="IPR036291">
    <property type="entry name" value="NAD(P)-bd_dom_sf"/>
</dbReference>
<dbReference type="UniPathway" id="UPA00098">
    <property type="reaction ID" value="UER00361"/>
</dbReference>
<feature type="region of interest" description="Disordered" evidence="6">
    <location>
        <begin position="1"/>
        <end position="42"/>
    </location>
</feature>
<feature type="domain" description="Glycosyltransferase family 28 N-terminal" evidence="7">
    <location>
        <begin position="118"/>
        <end position="265"/>
    </location>
</feature>
<dbReference type="GO" id="GO:0004735">
    <property type="term" value="F:pyrroline-5-carboxylate reductase activity"/>
    <property type="evidence" value="ECO:0007669"/>
    <property type="project" value="UniProtKB-EC"/>
</dbReference>
<feature type="domain" description="Pyrroline-5-carboxylate reductase catalytic N-terminal" evidence="8">
    <location>
        <begin position="855"/>
        <end position="951"/>
    </location>
</feature>
<evidence type="ECO:0000313" key="12">
    <source>
        <dbReference type="Proteomes" id="UP000813385"/>
    </source>
</evidence>
<keyword evidence="12" id="KW-1185">Reference proteome</keyword>
<dbReference type="InterPro" id="IPR000304">
    <property type="entry name" value="Pyrroline-COOH_reductase"/>
</dbReference>
<dbReference type="Gene3D" id="3.40.50.2000">
    <property type="entry name" value="Glycogen Phosphorylase B"/>
    <property type="match status" value="2"/>
</dbReference>
<feature type="compositionally biased region" description="Polar residues" evidence="6">
    <location>
        <begin position="673"/>
        <end position="683"/>
    </location>
</feature>
<comment type="pathway">
    <text evidence="5">Amino-acid biosynthesis; L-proline biosynthesis; L-proline from L-glutamate 5-semialdehyde: step 1/1.</text>
</comment>
<comment type="caution">
    <text evidence="11">The sequence shown here is derived from an EMBL/GenBank/DDBJ whole genome shotgun (WGS) entry which is preliminary data.</text>
</comment>
<dbReference type="InterPro" id="IPR050426">
    <property type="entry name" value="Glycosyltransferase_28"/>
</dbReference>
<comment type="catalytic activity">
    <reaction evidence="5">
        <text>L-proline + NADP(+) = (S)-1-pyrroline-5-carboxylate + NADPH + 2 H(+)</text>
        <dbReference type="Rhea" id="RHEA:14109"/>
        <dbReference type="ChEBI" id="CHEBI:15378"/>
        <dbReference type="ChEBI" id="CHEBI:17388"/>
        <dbReference type="ChEBI" id="CHEBI:57783"/>
        <dbReference type="ChEBI" id="CHEBI:58349"/>
        <dbReference type="ChEBI" id="CHEBI:60039"/>
        <dbReference type="EC" id="1.5.1.2"/>
    </reaction>
</comment>
<dbReference type="InterPro" id="IPR028939">
    <property type="entry name" value="P5C_Rdtase_cat_N"/>
</dbReference>
<dbReference type="FunFam" id="3.40.50.2000:FF:000100">
    <property type="entry name" value="Glycosyltransferase family 1 protein"/>
    <property type="match status" value="1"/>
</dbReference>
<keyword evidence="5" id="KW-0028">Amino-acid biosynthesis</keyword>
<feature type="compositionally biased region" description="Low complexity" evidence="6">
    <location>
        <begin position="641"/>
        <end position="653"/>
    </location>
</feature>
<dbReference type="GO" id="GO:0016906">
    <property type="term" value="F:sterol 3-beta-glucosyltransferase activity"/>
    <property type="evidence" value="ECO:0007669"/>
    <property type="project" value="UniProtKB-ARBA"/>
</dbReference>
<sequence length="1129" mass="120408">MSDNKHSDAKSEPQAHHYAELPGSSGYNTGLPLEYEEAAHYGESLPEYQPTAVDQTMGELTKGRDSVDDGRVDIDLNSRLLRTLSVLVPNEPPPKDNRYSKPPPTYTAHGSWGIRMNIVIQVVGSRGDVQPFVALGTELQRHGHRVRLATHDAFADFVRNSGLEFYPIGGDPTELMAYMVKNPGLIPSVKSLRAGEIQKKRKMVAEMLEGCWRSCIEPDPLTSQPFVAEAIIANPPSFAHIHCAQALGVPLHLMFTMPWTSTRAFCHPLANITSKNPHIPPGAANFVSYRAVEWMTWQGLGDIVNAWRHSLDLEPIPFSEGPCLAETLSVPFTYCWSPALVPKPDDWADHIDVCGFFFRDPPDFTPDPELDAFLKTGPPPIYIGFGSIVIDDPDKLTAMLVEAVLSTGQRAIISRGWSKLGANQPANPNILYLGDCPHEWLFQHVAAVIHHGGAGTTACGLQNGRPTMVVPFFGDQPFWGEMVAAAGAGPRPIPQKMLTSENLAEGIIDCLTPGALAAAGKMADTMRSESGVRQAVASFHANLPLEKMRCDLLPDLPAVWCFRKNGKNYKLSKAAAEVATSHMRLKWADLKRYESSPINIDNRRWDPVTATASSLAATGTGMVTSAADIVVKPIQAFSRQSSSKSGAKSDVTSDTASARSDDTFGKSAGLDVPSSSNSRTASPVRSPMVEAVKGSASGVGGFFKHWSKGMFLDMPLAVTEGMRNAPKLYGGEVYDPGVVTDWKSGGVAAGKNFAHGMVEGMGGLVMSPIRGAKKEGAMGAAKGAGIGLLNMGTKFSSGVLGLVALSGQGVYQSARATIKRETRKTIKEARKAEGPYAVMTRGGGGSPVDEGQQAKVCFIGGGNMAAAIIGGLLAKDIPKQNISVSEPWDVNREKMAARGVRTTTSNLEAAEGADIVIIAVKPQVAKTVVEELGAGWAKQDKLPLVISITAGNTLASFVSWFRQSLGGDRAPHIVRVMPNTPALVGEGASGLYAGEDVTEPERALTTALLGSVSKATEWVDKEELLDVVTGLSGSGPAYFFAFVEHLIASATSLGLSEEQATRLAKQTCFGAGKMLVESSEDPSQLRKNVTSPNGTTHAALVSFEQAGLKDIVHGAVKAATDRAEELGKN</sequence>
<comment type="similarity">
    <text evidence="1 5">Belongs to the pyrroline-5-carboxylate reductase family.</text>
</comment>
<dbReference type="PROSITE" id="PS00521">
    <property type="entry name" value="P5CR"/>
    <property type="match status" value="1"/>
</dbReference>
<dbReference type="Pfam" id="PF06722">
    <property type="entry name" value="EryCIII-like_C"/>
    <property type="match status" value="1"/>
</dbReference>
<dbReference type="EC" id="1.5.1.2" evidence="5"/>
<dbReference type="InterPro" id="IPR004276">
    <property type="entry name" value="GlycoTrans_28_N"/>
</dbReference>
<dbReference type="Pfam" id="PF14748">
    <property type="entry name" value="P5CR_dimer"/>
    <property type="match status" value="1"/>
</dbReference>
<dbReference type="InterPro" id="IPR008927">
    <property type="entry name" value="6-PGluconate_DH-like_C_sf"/>
</dbReference>
<name>A0A8K0X3J7_9PEZI</name>
<reference evidence="11" key="1">
    <citation type="journal article" date="2021" name="Nat. Commun.">
        <title>Genetic determinants of endophytism in the Arabidopsis root mycobiome.</title>
        <authorList>
            <person name="Mesny F."/>
            <person name="Miyauchi S."/>
            <person name="Thiergart T."/>
            <person name="Pickel B."/>
            <person name="Atanasova L."/>
            <person name="Karlsson M."/>
            <person name="Huettel B."/>
            <person name="Barry K.W."/>
            <person name="Haridas S."/>
            <person name="Chen C."/>
            <person name="Bauer D."/>
            <person name="Andreopoulos W."/>
            <person name="Pangilinan J."/>
            <person name="LaButti K."/>
            <person name="Riley R."/>
            <person name="Lipzen A."/>
            <person name="Clum A."/>
            <person name="Drula E."/>
            <person name="Henrissat B."/>
            <person name="Kohler A."/>
            <person name="Grigoriev I.V."/>
            <person name="Martin F.M."/>
            <person name="Hacquard S."/>
        </authorList>
    </citation>
    <scope>NUCLEOTIDE SEQUENCE</scope>
    <source>
        <strain evidence="11">MPI-CAGE-AT-0016</strain>
    </source>
</reference>
<feature type="region of interest" description="Disordered" evidence="6">
    <location>
        <begin position="641"/>
        <end position="686"/>
    </location>
</feature>
<feature type="domain" description="Erythromycin biosynthesis protein CIII-like C-terminal" evidence="9">
    <location>
        <begin position="429"/>
        <end position="529"/>
    </location>
</feature>
<keyword evidence="3 5" id="KW-0521">NADP</keyword>
<dbReference type="FunFam" id="3.40.50.2000:FF:000009">
    <property type="entry name" value="Sterol 3-beta-glucosyltransferase UGT80A2"/>
    <property type="match status" value="1"/>
</dbReference>
<keyword evidence="4 5" id="KW-0560">Oxidoreductase</keyword>
<dbReference type="FunFam" id="1.10.3730.10:FF:000001">
    <property type="entry name" value="Pyrroline-5-carboxylate reductase"/>
    <property type="match status" value="1"/>
</dbReference>
<evidence type="ECO:0000259" key="7">
    <source>
        <dbReference type="Pfam" id="PF03033"/>
    </source>
</evidence>
<evidence type="ECO:0000256" key="3">
    <source>
        <dbReference type="ARBA" id="ARBA00022857"/>
    </source>
</evidence>
<gene>
    <name evidence="11" type="ORF">B0T11DRAFT_298148</name>
</gene>
<evidence type="ECO:0000259" key="8">
    <source>
        <dbReference type="Pfam" id="PF03807"/>
    </source>
</evidence>
<evidence type="ECO:0000256" key="4">
    <source>
        <dbReference type="ARBA" id="ARBA00023002"/>
    </source>
</evidence>
<dbReference type="Gene3D" id="3.40.50.720">
    <property type="entry name" value="NAD(P)-binding Rossmann-like Domain"/>
    <property type="match status" value="1"/>
</dbReference>
<evidence type="ECO:0000256" key="2">
    <source>
        <dbReference type="ARBA" id="ARBA00022679"/>
    </source>
</evidence>
<dbReference type="PANTHER" id="PTHR48050">
    <property type="entry name" value="STEROL 3-BETA-GLUCOSYLTRANSFERASE"/>
    <property type="match status" value="1"/>
</dbReference>
<dbReference type="OrthoDB" id="5835829at2759"/>
<protein>
    <recommendedName>
        <fullName evidence="5">Pyrroline-5-carboxylate reductase</fullName>
        <ecNumber evidence="5">1.5.1.2</ecNumber>
    </recommendedName>
</protein>
<organism evidence="11 12">
    <name type="scientific">Plectosphaerella cucumerina</name>
    <dbReference type="NCBI Taxonomy" id="40658"/>
    <lineage>
        <taxon>Eukaryota</taxon>
        <taxon>Fungi</taxon>
        <taxon>Dikarya</taxon>
        <taxon>Ascomycota</taxon>
        <taxon>Pezizomycotina</taxon>
        <taxon>Sordariomycetes</taxon>
        <taxon>Hypocreomycetidae</taxon>
        <taxon>Glomerellales</taxon>
        <taxon>Plectosphaerellaceae</taxon>
        <taxon>Plectosphaerella</taxon>
    </lineage>
</organism>
<evidence type="ECO:0000313" key="11">
    <source>
        <dbReference type="EMBL" id="KAH7362786.1"/>
    </source>
</evidence>
<dbReference type="SUPFAM" id="SSF53756">
    <property type="entry name" value="UDP-Glycosyltransferase/glycogen phosphorylase"/>
    <property type="match status" value="1"/>
</dbReference>
<dbReference type="CDD" id="cd03784">
    <property type="entry name" value="GT1_Gtf-like"/>
    <property type="match status" value="1"/>
</dbReference>
<dbReference type="Pfam" id="PF03807">
    <property type="entry name" value="F420_oxidored"/>
    <property type="match status" value="1"/>
</dbReference>
<dbReference type="GO" id="GO:0055129">
    <property type="term" value="P:L-proline biosynthetic process"/>
    <property type="evidence" value="ECO:0007669"/>
    <property type="project" value="UniProtKB-UniPathway"/>
</dbReference>
<dbReference type="SUPFAM" id="SSF48179">
    <property type="entry name" value="6-phosphogluconate dehydrogenase C-terminal domain-like"/>
    <property type="match status" value="1"/>
</dbReference>
<dbReference type="GO" id="GO:0005975">
    <property type="term" value="P:carbohydrate metabolic process"/>
    <property type="evidence" value="ECO:0007669"/>
    <property type="project" value="InterPro"/>
</dbReference>
<dbReference type="HAMAP" id="MF_01925">
    <property type="entry name" value="P5C_reductase"/>
    <property type="match status" value="1"/>
</dbReference>
<dbReference type="NCBIfam" id="TIGR00112">
    <property type="entry name" value="proC"/>
    <property type="match status" value="1"/>
</dbReference>
<evidence type="ECO:0000259" key="9">
    <source>
        <dbReference type="Pfam" id="PF06722"/>
    </source>
</evidence>
<evidence type="ECO:0000259" key="10">
    <source>
        <dbReference type="Pfam" id="PF14748"/>
    </source>
</evidence>
<feature type="domain" description="Pyrroline-5-carboxylate reductase dimerisation" evidence="10">
    <location>
        <begin position="1022"/>
        <end position="1126"/>
    </location>
</feature>
<dbReference type="EMBL" id="JAGPXD010000003">
    <property type="protein sequence ID" value="KAH7362786.1"/>
    <property type="molecule type" value="Genomic_DNA"/>
</dbReference>
<dbReference type="InterPro" id="IPR053790">
    <property type="entry name" value="P5CR-like_CS"/>
</dbReference>
<accession>A0A8K0X3J7</accession>
<proteinExistence type="inferred from homology"/>
<dbReference type="InterPro" id="IPR010610">
    <property type="entry name" value="EryCIII-like_C"/>
</dbReference>
<dbReference type="PANTHER" id="PTHR48050:SF27">
    <property type="entry name" value="GLUCOSYLTRANSFERASE, PUTATIVE (AFU_ORTHOLOGUE AFUA_7G04880)-RELATED"/>
    <property type="match status" value="1"/>
</dbReference>
<dbReference type="SUPFAM" id="SSF51735">
    <property type="entry name" value="NAD(P)-binding Rossmann-fold domains"/>
    <property type="match status" value="1"/>
</dbReference>
<evidence type="ECO:0000256" key="6">
    <source>
        <dbReference type="SAM" id="MobiDB-lite"/>
    </source>
</evidence>
<evidence type="ECO:0000256" key="5">
    <source>
        <dbReference type="RuleBase" id="RU003903"/>
    </source>
</evidence>